<dbReference type="EMBL" id="JAHLQL010000001">
    <property type="protein sequence ID" value="MBU5591275.1"/>
    <property type="molecule type" value="Genomic_DNA"/>
</dbReference>
<comment type="caution">
    <text evidence="3">The sequence shown here is derived from an EMBL/GenBank/DDBJ whole genome shotgun (WGS) entry which is preliminary data.</text>
</comment>
<accession>A0ABS6F003</accession>
<keyword evidence="4" id="KW-1185">Reference proteome</keyword>
<evidence type="ECO:0000313" key="4">
    <source>
        <dbReference type="Proteomes" id="UP000736583"/>
    </source>
</evidence>
<dbReference type="InterPro" id="IPR001387">
    <property type="entry name" value="Cro/C1-type_HTH"/>
</dbReference>
<dbReference type="PANTHER" id="PTHR46558:SF11">
    <property type="entry name" value="HTH-TYPE TRANSCRIPTIONAL REGULATOR XRE"/>
    <property type="match status" value="1"/>
</dbReference>
<sequence>MPMNIIIQEKRKEIGLTQEQIGEYLGVSTPAVNKWEKGYTYPDISLLPALARLLKVDLNTLLCFNEGLTEQEIGHFINEVGATISKNGFEAGFTMSMGKIREYPNCDMLINSIALLLDGALLMYGSNIDDKEPYKKQITALYERVAKSDNDQIRDKAIYMLASKHLACMEYEKAQEMLDLLPERTALDKTQLQASLFIKQNKLDEAAMLLERKLLNVVTEVEMILMSLAEIEIKEGDSKNSSYLAELSQKVTNLFELGDMNALATPLHIAILQKNVEDSISLLKSYFLATFTPWDLSKSSLYRHIAVKLKIAKIVKEEVVKEKQENLGKQVPLTLISELENSPEYMFLHSNAEFQQLIEEYRTKF</sequence>
<dbReference type="PANTHER" id="PTHR46558">
    <property type="entry name" value="TRACRIPTIONAL REGULATORY PROTEIN-RELATED-RELATED"/>
    <property type="match status" value="1"/>
</dbReference>
<keyword evidence="1" id="KW-0238">DNA-binding</keyword>
<feature type="domain" description="HTH cro/C1-type" evidence="2">
    <location>
        <begin position="7"/>
        <end position="61"/>
    </location>
</feature>
<evidence type="ECO:0000259" key="2">
    <source>
        <dbReference type="PROSITE" id="PS50943"/>
    </source>
</evidence>
<dbReference type="CDD" id="cd00093">
    <property type="entry name" value="HTH_XRE"/>
    <property type="match status" value="1"/>
</dbReference>
<reference evidence="3 4" key="1">
    <citation type="submission" date="2021-06" db="EMBL/GenBank/DDBJ databases">
        <authorList>
            <person name="Sun Q."/>
            <person name="Li D."/>
        </authorList>
    </citation>
    <scope>NUCLEOTIDE SEQUENCE [LARGE SCALE GENOMIC DNA]</scope>
    <source>
        <strain evidence="3 4">MSJ-4</strain>
    </source>
</reference>
<dbReference type="PROSITE" id="PS50943">
    <property type="entry name" value="HTH_CROC1"/>
    <property type="match status" value="1"/>
</dbReference>
<evidence type="ECO:0000313" key="3">
    <source>
        <dbReference type="EMBL" id="MBU5591275.1"/>
    </source>
</evidence>
<dbReference type="SMART" id="SM00530">
    <property type="entry name" value="HTH_XRE"/>
    <property type="match status" value="1"/>
</dbReference>
<dbReference type="RefSeq" id="WP_216456284.1">
    <property type="nucleotide sequence ID" value="NZ_JAHLQL010000001.1"/>
</dbReference>
<dbReference type="Proteomes" id="UP000736583">
    <property type="component" value="Unassembled WGS sequence"/>
</dbReference>
<organism evidence="3 4">
    <name type="scientific">Clostridium simiarum</name>
    <dbReference type="NCBI Taxonomy" id="2841506"/>
    <lineage>
        <taxon>Bacteria</taxon>
        <taxon>Bacillati</taxon>
        <taxon>Bacillota</taxon>
        <taxon>Clostridia</taxon>
        <taxon>Eubacteriales</taxon>
        <taxon>Clostridiaceae</taxon>
        <taxon>Clostridium</taxon>
    </lineage>
</organism>
<name>A0ABS6F003_9CLOT</name>
<evidence type="ECO:0000256" key="1">
    <source>
        <dbReference type="ARBA" id="ARBA00023125"/>
    </source>
</evidence>
<protein>
    <submittedName>
        <fullName evidence="3">Helix-turn-helix domain-containing protein</fullName>
    </submittedName>
</protein>
<gene>
    <name evidence="3" type="ORF">KQI89_05825</name>
</gene>
<proteinExistence type="predicted"/>
<dbReference type="Pfam" id="PF01381">
    <property type="entry name" value="HTH_3"/>
    <property type="match status" value="1"/>
</dbReference>